<dbReference type="Pfam" id="PF13400">
    <property type="entry name" value="Tad"/>
    <property type="match status" value="1"/>
</dbReference>
<organism evidence="4 5">
    <name type="scientific">Streptomyces bikiniensis</name>
    <dbReference type="NCBI Taxonomy" id="1896"/>
    <lineage>
        <taxon>Bacteria</taxon>
        <taxon>Bacillati</taxon>
        <taxon>Actinomycetota</taxon>
        <taxon>Actinomycetes</taxon>
        <taxon>Kitasatosporales</taxon>
        <taxon>Streptomycetaceae</taxon>
        <taxon>Streptomyces</taxon>
    </lineage>
</organism>
<sequence length="211" mass="22458">MTPFRSRGDAGQAFPVYIASIAGLLFLAFVYFAFGQAAVTRNSAQTAADSAALAAAQDARDQLREGWLTVILDPAQWGEFLEGRGFHDFSACQQAAAFAARNGAGILGDGCVRLSEEHEGFSVTVRTAGVEGLDATASAHAVIEPKCRFKLPEVPTPEETEPEPDPTEPEEEPEPITGLTCDGDAWTIDPDDPELPSAADLFTVRLTGDDE</sequence>
<dbReference type="EMBL" id="JBITYT010000005">
    <property type="protein sequence ID" value="MFI9120158.1"/>
    <property type="molecule type" value="Genomic_DNA"/>
</dbReference>
<protein>
    <submittedName>
        <fullName evidence="4">Pilus assembly protein TadG-related protein</fullName>
    </submittedName>
</protein>
<dbReference type="InterPro" id="IPR028087">
    <property type="entry name" value="Tad_N"/>
</dbReference>
<keyword evidence="2" id="KW-0812">Transmembrane</keyword>
<dbReference type="Proteomes" id="UP001614391">
    <property type="component" value="Unassembled WGS sequence"/>
</dbReference>
<evidence type="ECO:0000256" key="1">
    <source>
        <dbReference type="SAM" id="MobiDB-lite"/>
    </source>
</evidence>
<gene>
    <name evidence="4" type="ORF">ACIGW0_12300</name>
</gene>
<keyword evidence="5" id="KW-1185">Reference proteome</keyword>
<keyword evidence="2" id="KW-0472">Membrane</keyword>
<comment type="caution">
    <text evidence="4">The sequence shown here is derived from an EMBL/GenBank/DDBJ whole genome shotgun (WGS) entry which is preliminary data.</text>
</comment>
<name>A0ABW8CRG9_STRBI</name>
<feature type="compositionally biased region" description="Acidic residues" evidence="1">
    <location>
        <begin position="156"/>
        <end position="174"/>
    </location>
</feature>
<evidence type="ECO:0000259" key="3">
    <source>
        <dbReference type="Pfam" id="PF13400"/>
    </source>
</evidence>
<accession>A0ABW8CRG9</accession>
<evidence type="ECO:0000313" key="5">
    <source>
        <dbReference type="Proteomes" id="UP001614391"/>
    </source>
</evidence>
<proteinExistence type="predicted"/>
<evidence type="ECO:0000256" key="2">
    <source>
        <dbReference type="SAM" id="Phobius"/>
    </source>
</evidence>
<evidence type="ECO:0000313" key="4">
    <source>
        <dbReference type="EMBL" id="MFI9120158.1"/>
    </source>
</evidence>
<feature type="transmembrane region" description="Helical" evidence="2">
    <location>
        <begin position="12"/>
        <end position="34"/>
    </location>
</feature>
<dbReference type="RefSeq" id="WP_399614721.1">
    <property type="nucleotide sequence ID" value="NZ_JBITYT010000005.1"/>
</dbReference>
<keyword evidence="2" id="KW-1133">Transmembrane helix</keyword>
<reference evidence="4 5" key="1">
    <citation type="submission" date="2024-10" db="EMBL/GenBank/DDBJ databases">
        <title>The Natural Products Discovery Center: Release of the First 8490 Sequenced Strains for Exploring Actinobacteria Biosynthetic Diversity.</title>
        <authorList>
            <person name="Kalkreuter E."/>
            <person name="Kautsar S.A."/>
            <person name="Yang D."/>
            <person name="Bader C.D."/>
            <person name="Teijaro C.N."/>
            <person name="Fluegel L."/>
            <person name="Davis C.M."/>
            <person name="Simpson J.R."/>
            <person name="Lauterbach L."/>
            <person name="Steele A.D."/>
            <person name="Gui C."/>
            <person name="Meng S."/>
            <person name="Li G."/>
            <person name="Viehrig K."/>
            <person name="Ye F."/>
            <person name="Su P."/>
            <person name="Kiefer A.F."/>
            <person name="Nichols A."/>
            <person name="Cepeda A.J."/>
            <person name="Yan W."/>
            <person name="Fan B."/>
            <person name="Jiang Y."/>
            <person name="Adhikari A."/>
            <person name="Zheng C.-J."/>
            <person name="Schuster L."/>
            <person name="Cowan T.M."/>
            <person name="Smanski M.J."/>
            <person name="Chevrette M.G."/>
            <person name="De Carvalho L.P.S."/>
            <person name="Shen B."/>
        </authorList>
    </citation>
    <scope>NUCLEOTIDE SEQUENCE [LARGE SCALE GENOMIC DNA]</scope>
    <source>
        <strain evidence="4 5">NPDC053346</strain>
    </source>
</reference>
<feature type="region of interest" description="Disordered" evidence="1">
    <location>
        <begin position="151"/>
        <end position="211"/>
    </location>
</feature>
<feature type="domain" description="Putative Flp pilus-assembly TadG-like N-terminal" evidence="3">
    <location>
        <begin position="11"/>
        <end position="58"/>
    </location>
</feature>